<dbReference type="PROSITE" id="PS50294">
    <property type="entry name" value="WD_REPEATS_REGION"/>
    <property type="match status" value="6"/>
</dbReference>
<dbReference type="InterPro" id="IPR001680">
    <property type="entry name" value="WD40_rpt"/>
</dbReference>
<dbReference type="EMBL" id="KQ982314">
    <property type="protein sequence ID" value="KYQ57898.1"/>
    <property type="molecule type" value="Genomic_DNA"/>
</dbReference>
<organism evidence="5 6">
    <name type="scientific">Mycetomoellerius zeteki</name>
    <dbReference type="NCBI Taxonomy" id="64791"/>
    <lineage>
        <taxon>Eukaryota</taxon>
        <taxon>Metazoa</taxon>
        <taxon>Ecdysozoa</taxon>
        <taxon>Arthropoda</taxon>
        <taxon>Hexapoda</taxon>
        <taxon>Insecta</taxon>
        <taxon>Pterygota</taxon>
        <taxon>Neoptera</taxon>
        <taxon>Endopterygota</taxon>
        <taxon>Hymenoptera</taxon>
        <taxon>Apocrita</taxon>
        <taxon>Aculeata</taxon>
        <taxon>Formicoidea</taxon>
        <taxon>Formicidae</taxon>
        <taxon>Myrmicinae</taxon>
        <taxon>Mycetomoellerius</taxon>
    </lineage>
</organism>
<dbReference type="InterPro" id="IPR019775">
    <property type="entry name" value="WD40_repeat_CS"/>
</dbReference>
<feature type="repeat" description="WD" evidence="3">
    <location>
        <begin position="117"/>
        <end position="138"/>
    </location>
</feature>
<evidence type="ECO:0000256" key="4">
    <source>
        <dbReference type="SAM" id="SignalP"/>
    </source>
</evidence>
<dbReference type="CDD" id="cd00200">
    <property type="entry name" value="WD40"/>
    <property type="match status" value="1"/>
</dbReference>
<dbReference type="SUPFAM" id="SSF50978">
    <property type="entry name" value="WD40 repeat-like"/>
    <property type="match status" value="1"/>
</dbReference>
<sequence length="442" mass="49341">MRLLKFLLRYFPPGLALEYTQGGDIKTKMIDLLDLSAETDVRALAESIKAAEPIITESVMDQLVETLQKLQAKVCDTDTKRYYKYKTLHTHLLPVTNIALDKLVYNRHVIRSIDRCLTGSYDRTCKVWDIDSGAELFTLEGHKNVVYAVSFNNPTSDKIVTGSFDKTAKVWCSRTGHCLATMWGHDAEVVVAKFSPTQCKLATGSIDATSKIFHIETAPIRRNLFYVRHDSDSAGQELGTLRGHTAEVIALHYNDDGNQIISGSFDGTVNIWDTRTFARTSVLIGHREELSNCLYNFDCSLIASSSMDKTAKVWDARMNSCLATLLGHDDEVLDLAFDNNGKRLATVSSDTTARVWDISSNFQQLALMKGHREEVSKVCFSPNGHQLLTASLDRTTRLWSADDGSCFQQLKGHTDDVFACAFSYTGDSIITASKDNTCTIWR</sequence>
<dbReference type="Proteomes" id="UP000075809">
    <property type="component" value="Unassembled WGS sequence"/>
</dbReference>
<evidence type="ECO:0000313" key="6">
    <source>
        <dbReference type="Proteomes" id="UP000075809"/>
    </source>
</evidence>
<dbReference type="PANTHER" id="PTHR19879">
    <property type="entry name" value="TRANSCRIPTION INITIATION FACTOR TFIID"/>
    <property type="match status" value="1"/>
</dbReference>
<dbReference type="InterPro" id="IPR036322">
    <property type="entry name" value="WD40_repeat_dom_sf"/>
</dbReference>
<proteinExistence type="predicted"/>
<feature type="repeat" description="WD" evidence="3">
    <location>
        <begin position="241"/>
        <end position="282"/>
    </location>
</feature>
<feature type="repeat" description="WD" evidence="3">
    <location>
        <begin position="283"/>
        <end position="324"/>
    </location>
</feature>
<keyword evidence="2" id="KW-0677">Repeat</keyword>
<dbReference type="PANTHER" id="PTHR19879:SF9">
    <property type="entry name" value="TRANSCRIPTION INITIATION FACTOR TFIID SUBUNIT 5"/>
    <property type="match status" value="1"/>
</dbReference>
<evidence type="ECO:0000256" key="3">
    <source>
        <dbReference type="PROSITE-ProRule" id="PRU00221"/>
    </source>
</evidence>
<dbReference type="PROSITE" id="PS00678">
    <property type="entry name" value="WD_REPEATS_1"/>
    <property type="match status" value="2"/>
</dbReference>
<feature type="repeat" description="WD" evidence="3">
    <location>
        <begin position="410"/>
        <end position="442"/>
    </location>
</feature>
<feature type="repeat" description="WD" evidence="3">
    <location>
        <begin position="139"/>
        <end position="181"/>
    </location>
</feature>
<feature type="repeat" description="WD" evidence="3">
    <location>
        <begin position="325"/>
        <end position="360"/>
    </location>
</feature>
<dbReference type="PROSITE" id="PS50082">
    <property type="entry name" value="WD_REPEATS_2"/>
    <property type="match status" value="8"/>
</dbReference>
<dbReference type="AlphaFoldDB" id="A0A151XC77"/>
<evidence type="ECO:0000313" key="5">
    <source>
        <dbReference type="EMBL" id="KYQ57898.1"/>
    </source>
</evidence>
<keyword evidence="4" id="KW-0732">Signal</keyword>
<dbReference type="Pfam" id="PF00400">
    <property type="entry name" value="WD40"/>
    <property type="match status" value="8"/>
</dbReference>
<gene>
    <name evidence="5" type="ORF">ALC60_02947</name>
</gene>
<dbReference type="Gene3D" id="2.130.10.10">
    <property type="entry name" value="YVTN repeat-like/Quinoprotein amine dehydrogenase"/>
    <property type="match status" value="3"/>
</dbReference>
<dbReference type="STRING" id="64791.A0A151XC77"/>
<name>A0A151XC77_9HYME</name>
<keyword evidence="1 3" id="KW-0853">WD repeat</keyword>
<reference evidence="5 6" key="1">
    <citation type="submission" date="2015-09" db="EMBL/GenBank/DDBJ databases">
        <title>Trachymyrmex zeteki WGS genome.</title>
        <authorList>
            <person name="Nygaard S."/>
            <person name="Hu H."/>
            <person name="Boomsma J."/>
            <person name="Zhang G."/>
        </authorList>
    </citation>
    <scope>NUCLEOTIDE SEQUENCE [LARGE SCALE GENOMIC DNA]</scope>
    <source>
        <strain evidence="5">Tzet28-1</strain>
        <tissue evidence="5">Whole body</tissue>
    </source>
</reference>
<dbReference type="SMART" id="SM00320">
    <property type="entry name" value="WD40"/>
    <property type="match status" value="8"/>
</dbReference>
<keyword evidence="6" id="KW-1185">Reference proteome</keyword>
<dbReference type="InterPro" id="IPR020472">
    <property type="entry name" value="WD40_PAC1"/>
</dbReference>
<accession>A0A151XC77</accession>
<dbReference type="InterPro" id="IPR015943">
    <property type="entry name" value="WD40/YVTN_repeat-like_dom_sf"/>
</dbReference>
<evidence type="ECO:0000256" key="2">
    <source>
        <dbReference type="ARBA" id="ARBA00022737"/>
    </source>
</evidence>
<feature type="repeat" description="WD" evidence="3">
    <location>
        <begin position="182"/>
        <end position="223"/>
    </location>
</feature>
<feature type="chain" id="PRO_5007591837" evidence="4">
    <location>
        <begin position="17"/>
        <end position="442"/>
    </location>
</feature>
<dbReference type="PRINTS" id="PR00320">
    <property type="entry name" value="GPROTEINBRPT"/>
</dbReference>
<evidence type="ECO:0000256" key="1">
    <source>
        <dbReference type="ARBA" id="ARBA00022574"/>
    </source>
</evidence>
<protein>
    <submittedName>
        <fullName evidence="5">WD repeat-containing protein 69</fullName>
    </submittedName>
</protein>
<feature type="signal peptide" evidence="4">
    <location>
        <begin position="1"/>
        <end position="16"/>
    </location>
</feature>
<feature type="repeat" description="WD" evidence="3">
    <location>
        <begin position="368"/>
        <end position="409"/>
    </location>
</feature>